<sequence length="143" mass="16367">MATLELKTDNTQTVRDAIKQYKVDRKPTKNRPLLKPGRALVHFAVSDQEVYMTTALDELKTFFLPFNQGNDGHAGNPVNPDVSDTAYLWREVFEPELFLRILRDYALREPASKGNLGRLVFPRYHQLRATEISPHVPGPLARH</sequence>
<keyword evidence="2" id="KW-1185">Reference proteome</keyword>
<name>A0ABV2NYH7_9CORY</name>
<proteinExistence type="predicted"/>
<gene>
    <name evidence="1" type="ORF">JOF50_001426</name>
</gene>
<organism evidence="1 2">
    <name type="scientific">Corynebacterium mucifaciens</name>
    <dbReference type="NCBI Taxonomy" id="57171"/>
    <lineage>
        <taxon>Bacteria</taxon>
        <taxon>Bacillati</taxon>
        <taxon>Actinomycetota</taxon>
        <taxon>Actinomycetes</taxon>
        <taxon>Mycobacteriales</taxon>
        <taxon>Corynebacteriaceae</taxon>
        <taxon>Corynebacterium</taxon>
    </lineage>
</organism>
<evidence type="ECO:0000313" key="1">
    <source>
        <dbReference type="EMBL" id="MET3944627.1"/>
    </source>
</evidence>
<dbReference type="EMBL" id="JBEPNZ010000001">
    <property type="protein sequence ID" value="MET3944627.1"/>
    <property type="molecule type" value="Genomic_DNA"/>
</dbReference>
<accession>A0ABV2NYH7</accession>
<dbReference type="Proteomes" id="UP001549139">
    <property type="component" value="Unassembled WGS sequence"/>
</dbReference>
<dbReference type="Gene3D" id="3.90.1570.50">
    <property type="match status" value="1"/>
</dbReference>
<protein>
    <submittedName>
        <fullName evidence="1">Type I site-specific restriction-modification system R (Restriction) subunit</fullName>
    </submittedName>
</protein>
<comment type="caution">
    <text evidence="1">The sequence shown here is derived from an EMBL/GenBank/DDBJ whole genome shotgun (WGS) entry which is preliminary data.</text>
</comment>
<reference evidence="1 2" key="1">
    <citation type="submission" date="2024-06" db="EMBL/GenBank/DDBJ databases">
        <title>Sequencing the genomes of 1000 actinobacteria strains.</title>
        <authorList>
            <person name="Klenk H.-P."/>
        </authorList>
    </citation>
    <scope>NUCLEOTIDE SEQUENCE [LARGE SCALE GENOMIC DNA]</scope>
    <source>
        <strain evidence="1 2">DSM 44265</strain>
    </source>
</reference>
<evidence type="ECO:0000313" key="2">
    <source>
        <dbReference type="Proteomes" id="UP001549139"/>
    </source>
</evidence>